<organism evidence="7 8">
    <name type="scientific">Methanococcus voltae (strain ATCC BAA-1334 / A3)</name>
    <dbReference type="NCBI Taxonomy" id="456320"/>
    <lineage>
        <taxon>Archaea</taxon>
        <taxon>Methanobacteriati</taxon>
        <taxon>Methanobacteriota</taxon>
        <taxon>Methanomada group</taxon>
        <taxon>Methanococci</taxon>
        <taxon>Methanococcales</taxon>
        <taxon>Methanococcaceae</taxon>
        <taxon>Methanococcus</taxon>
    </lineage>
</organism>
<dbReference type="InterPro" id="IPR017871">
    <property type="entry name" value="ABC_transporter-like_CS"/>
</dbReference>
<evidence type="ECO:0000256" key="1">
    <source>
        <dbReference type="ARBA" id="ARBA00005417"/>
    </source>
</evidence>
<dbReference type="Pfam" id="PF00005">
    <property type="entry name" value="ABC_tran"/>
    <property type="match status" value="1"/>
</dbReference>
<gene>
    <name evidence="7" type="ordered locus">Mvol_0872</name>
</gene>
<name>D7DTS1_METV3</name>
<protein>
    <submittedName>
        <fullName evidence="7">ABC transporter related protein</fullName>
    </submittedName>
</protein>
<dbReference type="PANTHER" id="PTHR42798">
    <property type="entry name" value="LIPOPROTEIN-RELEASING SYSTEM ATP-BINDING PROTEIN LOLD"/>
    <property type="match status" value="1"/>
</dbReference>
<keyword evidence="8" id="KW-1185">Reference proteome</keyword>
<proteinExistence type="inferred from homology"/>
<dbReference type="InterPro" id="IPR017911">
    <property type="entry name" value="MacB-like_ATP-bd"/>
</dbReference>
<dbReference type="FunFam" id="3.40.50.300:FF:000032">
    <property type="entry name" value="Export ABC transporter ATP-binding protein"/>
    <property type="match status" value="1"/>
</dbReference>
<reference evidence="7 8" key="1">
    <citation type="submission" date="2010-05" db="EMBL/GenBank/DDBJ databases">
        <title>Complete sequence of Methanococcus voltae A3.</title>
        <authorList>
            <consortium name="US DOE Joint Genome Institute"/>
            <person name="Lucas S."/>
            <person name="Copeland A."/>
            <person name="Lapidus A."/>
            <person name="Cheng J.-F."/>
            <person name="Bruce D."/>
            <person name="Goodwin L."/>
            <person name="Pitluck S."/>
            <person name="Lowry S."/>
            <person name="Clum A."/>
            <person name="Land M."/>
            <person name="Hauser L."/>
            <person name="Kyrpides N."/>
            <person name="Mikhailova N."/>
            <person name="Whitman W.B."/>
            <person name="Woyke T."/>
        </authorList>
    </citation>
    <scope>NUCLEOTIDE SEQUENCE [LARGE SCALE GENOMIC DNA]</scope>
    <source>
        <strain evidence="8">ATCC BAA-1334 / A3</strain>
    </source>
</reference>
<dbReference type="PROSITE" id="PS50893">
    <property type="entry name" value="ABC_TRANSPORTER_2"/>
    <property type="match status" value="1"/>
</dbReference>
<accession>D7DTS1</accession>
<dbReference type="GO" id="GO:0016887">
    <property type="term" value="F:ATP hydrolysis activity"/>
    <property type="evidence" value="ECO:0007669"/>
    <property type="project" value="InterPro"/>
</dbReference>
<evidence type="ECO:0000313" key="7">
    <source>
        <dbReference type="EMBL" id="ADI36531.1"/>
    </source>
</evidence>
<dbReference type="STRING" id="456320.Mvol_0872"/>
<dbReference type="AlphaFoldDB" id="D7DTS1"/>
<dbReference type="FunCoup" id="D7DTS1">
    <property type="interactions" value="19"/>
</dbReference>
<evidence type="ECO:0000256" key="4">
    <source>
        <dbReference type="ARBA" id="ARBA00022840"/>
    </source>
</evidence>
<comment type="similarity">
    <text evidence="1">Belongs to the ABC transporter superfamily.</text>
</comment>
<dbReference type="GO" id="GO:0005524">
    <property type="term" value="F:ATP binding"/>
    <property type="evidence" value="ECO:0007669"/>
    <property type="project" value="UniProtKB-KW"/>
</dbReference>
<feature type="compositionally biased region" description="Low complexity" evidence="5">
    <location>
        <begin position="12"/>
        <end position="23"/>
    </location>
</feature>
<dbReference type="OrthoDB" id="31298at2157"/>
<keyword evidence="4" id="KW-0067">ATP-binding</keyword>
<evidence type="ECO:0000256" key="5">
    <source>
        <dbReference type="SAM" id="MobiDB-lite"/>
    </source>
</evidence>
<evidence type="ECO:0000256" key="2">
    <source>
        <dbReference type="ARBA" id="ARBA00022448"/>
    </source>
</evidence>
<feature type="compositionally biased region" description="Basic and acidic residues" evidence="5">
    <location>
        <begin position="1"/>
        <end position="11"/>
    </location>
</feature>
<dbReference type="HOGENOM" id="CLU_000604_1_22_2"/>
<feature type="domain" description="ABC transporter" evidence="6">
    <location>
        <begin position="66"/>
        <end position="289"/>
    </location>
</feature>
<dbReference type="GO" id="GO:0098796">
    <property type="term" value="C:membrane protein complex"/>
    <property type="evidence" value="ECO:0007669"/>
    <property type="project" value="UniProtKB-ARBA"/>
</dbReference>
<evidence type="ECO:0000313" key="8">
    <source>
        <dbReference type="Proteomes" id="UP000007722"/>
    </source>
</evidence>
<dbReference type="InterPro" id="IPR003593">
    <property type="entry name" value="AAA+_ATPase"/>
</dbReference>
<dbReference type="KEGG" id="mvo:Mvol_0872"/>
<dbReference type="SMART" id="SM00382">
    <property type="entry name" value="AAA"/>
    <property type="match status" value="1"/>
</dbReference>
<dbReference type="GO" id="GO:0022857">
    <property type="term" value="F:transmembrane transporter activity"/>
    <property type="evidence" value="ECO:0007669"/>
    <property type="project" value="UniProtKB-ARBA"/>
</dbReference>
<evidence type="ECO:0000259" key="6">
    <source>
        <dbReference type="PROSITE" id="PS50893"/>
    </source>
</evidence>
<sequence>MEIEEKEKENLKNNANNINNNLNTSHDGELHSEREYCKKILDVKYNPYEGFHPATEKDDKGKKVFIDAKKICRIFGTDVKTKVLNDVNLKIYEKEFVMILGPSGCGKTTLMNILGLLDTPSSGKLYINNKLTSNMAESERAVFRRKIGGFIFQQFHLINTLTALQNVELPMVLDNLETETRTQRAMRLLNLVGLKGKEHNRPSQLSGGQQQRVAIARALSNKPKILFADEPTGNLDSVSGKQVMKLIKELHDQGITVIMVTHDSTLLKYATKVIKMKDGLIEELLQRDE</sequence>
<dbReference type="SUPFAM" id="SSF52540">
    <property type="entry name" value="P-loop containing nucleoside triphosphate hydrolases"/>
    <property type="match status" value="1"/>
</dbReference>
<dbReference type="InParanoid" id="D7DTS1"/>
<dbReference type="Gene3D" id="3.40.50.300">
    <property type="entry name" value="P-loop containing nucleotide triphosphate hydrolases"/>
    <property type="match status" value="1"/>
</dbReference>
<dbReference type="CDD" id="cd03255">
    <property type="entry name" value="ABC_MJ0796_LolCDE_FtsE"/>
    <property type="match status" value="1"/>
</dbReference>
<dbReference type="PROSITE" id="PS00211">
    <property type="entry name" value="ABC_TRANSPORTER_1"/>
    <property type="match status" value="1"/>
</dbReference>
<dbReference type="PANTHER" id="PTHR42798:SF6">
    <property type="entry name" value="CELL DIVISION ATP-BINDING PROTEIN FTSE"/>
    <property type="match status" value="1"/>
</dbReference>
<dbReference type="InterPro" id="IPR027417">
    <property type="entry name" value="P-loop_NTPase"/>
</dbReference>
<evidence type="ECO:0000256" key="3">
    <source>
        <dbReference type="ARBA" id="ARBA00022741"/>
    </source>
</evidence>
<feature type="region of interest" description="Disordered" evidence="5">
    <location>
        <begin position="1"/>
        <end position="30"/>
    </location>
</feature>
<keyword evidence="2" id="KW-0813">Transport</keyword>
<keyword evidence="3" id="KW-0547">Nucleotide-binding</keyword>
<dbReference type="EMBL" id="CP002057">
    <property type="protein sequence ID" value="ADI36531.1"/>
    <property type="molecule type" value="Genomic_DNA"/>
</dbReference>
<dbReference type="InterPro" id="IPR003439">
    <property type="entry name" value="ABC_transporter-like_ATP-bd"/>
</dbReference>
<dbReference type="eggNOG" id="arCOG00922">
    <property type="taxonomic scope" value="Archaea"/>
</dbReference>
<dbReference type="Proteomes" id="UP000007722">
    <property type="component" value="Chromosome"/>
</dbReference>